<dbReference type="OrthoDB" id="1074at2759"/>
<evidence type="ECO:0000313" key="1">
    <source>
        <dbReference type="EMBL" id="KAG0495891.1"/>
    </source>
</evidence>
<name>A0A835RPG2_VANPL</name>
<keyword evidence="2" id="KW-1185">Reference proteome</keyword>
<comment type="caution">
    <text evidence="1">The sequence shown here is derived from an EMBL/GenBank/DDBJ whole genome shotgun (WGS) entry which is preliminary data.</text>
</comment>
<sequence>MAHVLVIRSCTNEGTRAQLESYMIFTRVKERVVVLVQQVEGWLHTRSYNIKDEE</sequence>
<reference evidence="1 2" key="1">
    <citation type="journal article" date="2020" name="Nat. Food">
        <title>A phased Vanilla planifolia genome enables genetic improvement of flavour and production.</title>
        <authorList>
            <person name="Hasing T."/>
            <person name="Tang H."/>
            <person name="Brym M."/>
            <person name="Khazi F."/>
            <person name="Huang T."/>
            <person name="Chambers A.H."/>
        </authorList>
    </citation>
    <scope>NUCLEOTIDE SEQUENCE [LARGE SCALE GENOMIC DNA]</scope>
    <source>
        <tissue evidence="1">Leaf</tissue>
    </source>
</reference>
<dbReference type="EMBL" id="JADCNL010000001">
    <property type="protein sequence ID" value="KAG0495891.1"/>
    <property type="molecule type" value="Genomic_DNA"/>
</dbReference>
<dbReference type="AlphaFoldDB" id="A0A835RPG2"/>
<proteinExistence type="predicted"/>
<organism evidence="1 2">
    <name type="scientific">Vanilla planifolia</name>
    <name type="common">Vanilla</name>
    <dbReference type="NCBI Taxonomy" id="51239"/>
    <lineage>
        <taxon>Eukaryota</taxon>
        <taxon>Viridiplantae</taxon>
        <taxon>Streptophyta</taxon>
        <taxon>Embryophyta</taxon>
        <taxon>Tracheophyta</taxon>
        <taxon>Spermatophyta</taxon>
        <taxon>Magnoliopsida</taxon>
        <taxon>Liliopsida</taxon>
        <taxon>Asparagales</taxon>
        <taxon>Orchidaceae</taxon>
        <taxon>Vanilloideae</taxon>
        <taxon>Vanilleae</taxon>
        <taxon>Vanilla</taxon>
    </lineage>
</organism>
<evidence type="ECO:0000313" key="2">
    <source>
        <dbReference type="Proteomes" id="UP000636800"/>
    </source>
</evidence>
<dbReference type="Proteomes" id="UP000636800">
    <property type="component" value="Chromosome 1"/>
</dbReference>
<feature type="non-terminal residue" evidence="1">
    <location>
        <position position="1"/>
    </location>
</feature>
<gene>
    <name evidence="1" type="ORF">HPP92_000582</name>
</gene>
<accession>A0A835RPG2</accession>
<protein>
    <submittedName>
        <fullName evidence="1">Uncharacterized protein</fullName>
    </submittedName>
</protein>